<keyword evidence="2" id="KW-1185">Reference proteome</keyword>
<evidence type="ECO:0000313" key="1">
    <source>
        <dbReference type="EMBL" id="OBS80203.1"/>
    </source>
</evidence>
<evidence type="ECO:0000313" key="2">
    <source>
        <dbReference type="Proteomes" id="UP000092124"/>
    </source>
</evidence>
<organism evidence="1 2">
    <name type="scientific">Neotoma lepida</name>
    <name type="common">Desert woodrat</name>
    <dbReference type="NCBI Taxonomy" id="56216"/>
    <lineage>
        <taxon>Eukaryota</taxon>
        <taxon>Metazoa</taxon>
        <taxon>Chordata</taxon>
        <taxon>Craniata</taxon>
        <taxon>Vertebrata</taxon>
        <taxon>Euteleostomi</taxon>
        <taxon>Mammalia</taxon>
        <taxon>Eutheria</taxon>
        <taxon>Euarchontoglires</taxon>
        <taxon>Glires</taxon>
        <taxon>Rodentia</taxon>
        <taxon>Myomorpha</taxon>
        <taxon>Muroidea</taxon>
        <taxon>Cricetidae</taxon>
        <taxon>Neotominae</taxon>
        <taxon>Neotoma</taxon>
    </lineage>
</organism>
<dbReference type="AlphaFoldDB" id="A0A1A6HP36"/>
<name>A0A1A6HP36_NEOLE</name>
<sequence length="61" mass="6829">MEFVFSVTVSECGHSAFCPLFMLRNLSFQLPSSDGALSFFSQACPSHPRARKMQESLEPPF</sequence>
<dbReference type="Proteomes" id="UP000092124">
    <property type="component" value="Unassembled WGS sequence"/>
</dbReference>
<proteinExistence type="predicted"/>
<comment type="caution">
    <text evidence="1">The sequence shown here is derived from an EMBL/GenBank/DDBJ whole genome shotgun (WGS) entry which is preliminary data.</text>
</comment>
<gene>
    <name evidence="1" type="ORF">A6R68_21595</name>
</gene>
<reference evidence="1 2" key="1">
    <citation type="submission" date="2016-06" db="EMBL/GenBank/DDBJ databases">
        <title>The Draft Genome Sequence and Annotation of the Desert Woodrat Neotoma lepida.</title>
        <authorList>
            <person name="Campbell M."/>
            <person name="Oakeson K.F."/>
            <person name="Yandell M."/>
            <person name="Halpert J.R."/>
            <person name="Dearing D."/>
        </authorList>
    </citation>
    <scope>NUCLEOTIDE SEQUENCE [LARGE SCALE GENOMIC DNA]</scope>
    <source>
        <strain evidence="1">417</strain>
        <tissue evidence="1">Liver</tissue>
    </source>
</reference>
<dbReference type="EMBL" id="LZPO01017432">
    <property type="protein sequence ID" value="OBS80203.1"/>
    <property type="molecule type" value="Genomic_DNA"/>
</dbReference>
<accession>A0A1A6HP36</accession>
<protein>
    <submittedName>
        <fullName evidence="1">Uncharacterized protein</fullName>
    </submittedName>
</protein>